<dbReference type="AlphaFoldDB" id="A0A7N4PJ39"/>
<keyword evidence="3" id="KW-0809">Transit peptide</keyword>
<dbReference type="GO" id="GO:0003735">
    <property type="term" value="F:structural constituent of ribosome"/>
    <property type="evidence" value="ECO:0007669"/>
    <property type="project" value="InterPro"/>
</dbReference>
<dbReference type="InterPro" id="IPR000473">
    <property type="entry name" value="Ribosomal_bL36"/>
</dbReference>
<comment type="subcellular location">
    <subcellularLocation>
        <location evidence="1">Mitochondrion</location>
    </subcellularLocation>
</comment>
<keyword evidence="4 7" id="KW-0689">Ribosomal protein</keyword>
<dbReference type="PANTHER" id="PTHR46909">
    <property type="entry name" value="39S RIBOSOMAL PROTEIN L36, MITOCHONDRIAL"/>
    <property type="match status" value="1"/>
</dbReference>
<comment type="similarity">
    <text evidence="2 7">Belongs to the bacterial ribosomal protein bL36 family.</text>
</comment>
<evidence type="ECO:0000313" key="9">
    <source>
        <dbReference type="Proteomes" id="UP000007648"/>
    </source>
</evidence>
<dbReference type="Proteomes" id="UP000007648">
    <property type="component" value="Unassembled WGS sequence"/>
</dbReference>
<dbReference type="GO" id="GO:0005762">
    <property type="term" value="C:mitochondrial large ribosomal subunit"/>
    <property type="evidence" value="ECO:0007669"/>
    <property type="project" value="Ensembl"/>
</dbReference>
<evidence type="ECO:0000256" key="6">
    <source>
        <dbReference type="ARBA" id="ARBA00023274"/>
    </source>
</evidence>
<sequence length="113" mass="13035">MASLFVKKMMFTISSPLFHMSRCSVKPSSVSAFLFASQQSTFPVNTGLMKYSSIIHPFLSRYLLPSSQPALGFKTKAVLKKRCKDCYFVKRRGRWFVYCATNPRHKQRQLKSL</sequence>
<dbReference type="SUPFAM" id="SSF57840">
    <property type="entry name" value="Ribosomal protein L36"/>
    <property type="match status" value="1"/>
</dbReference>
<dbReference type="InParanoid" id="A0A7N4PJ39"/>
<gene>
    <name evidence="8" type="primary">MRPL36</name>
</gene>
<dbReference type="GO" id="GO:0006412">
    <property type="term" value="P:translation"/>
    <property type="evidence" value="ECO:0007669"/>
    <property type="project" value="InterPro"/>
</dbReference>
<evidence type="ECO:0000256" key="1">
    <source>
        <dbReference type="ARBA" id="ARBA00004173"/>
    </source>
</evidence>
<organism evidence="8 9">
    <name type="scientific">Sarcophilus harrisii</name>
    <name type="common">Tasmanian devil</name>
    <name type="synonym">Sarcophilus laniarius</name>
    <dbReference type="NCBI Taxonomy" id="9305"/>
    <lineage>
        <taxon>Eukaryota</taxon>
        <taxon>Metazoa</taxon>
        <taxon>Chordata</taxon>
        <taxon>Craniata</taxon>
        <taxon>Vertebrata</taxon>
        <taxon>Euteleostomi</taxon>
        <taxon>Mammalia</taxon>
        <taxon>Metatheria</taxon>
        <taxon>Dasyuromorphia</taxon>
        <taxon>Dasyuridae</taxon>
        <taxon>Sarcophilus</taxon>
    </lineage>
</organism>
<dbReference type="Pfam" id="PF00444">
    <property type="entry name" value="Ribosomal_L36"/>
    <property type="match status" value="1"/>
</dbReference>
<dbReference type="NCBIfam" id="TIGR01022">
    <property type="entry name" value="rpmJ_bact"/>
    <property type="match status" value="1"/>
</dbReference>
<dbReference type="InterPro" id="IPR035977">
    <property type="entry name" value="Ribosomal_bL36_sp"/>
</dbReference>
<reference evidence="8" key="3">
    <citation type="submission" date="2025-09" db="UniProtKB">
        <authorList>
            <consortium name="Ensembl"/>
        </authorList>
    </citation>
    <scope>IDENTIFICATION</scope>
</reference>
<dbReference type="GeneTree" id="ENSGT00390000010866"/>
<keyword evidence="9" id="KW-1185">Reference proteome</keyword>
<evidence type="ECO:0000313" key="8">
    <source>
        <dbReference type="Ensembl" id="ENSSHAP00000038258.1"/>
    </source>
</evidence>
<proteinExistence type="inferred from homology"/>
<dbReference type="FunCoup" id="A0A7N4PJ39">
    <property type="interactions" value="335"/>
</dbReference>
<dbReference type="InterPro" id="IPR052143">
    <property type="entry name" value="Mitoribosomal_bL36m"/>
</dbReference>
<dbReference type="CTD" id="64979"/>
<evidence type="ECO:0000256" key="7">
    <source>
        <dbReference type="RuleBase" id="RU000570"/>
    </source>
</evidence>
<reference evidence="8" key="2">
    <citation type="submission" date="2025-08" db="UniProtKB">
        <authorList>
            <consortium name="Ensembl"/>
        </authorList>
    </citation>
    <scope>IDENTIFICATION</scope>
</reference>
<evidence type="ECO:0000256" key="3">
    <source>
        <dbReference type="ARBA" id="ARBA00022946"/>
    </source>
</evidence>
<evidence type="ECO:0000256" key="4">
    <source>
        <dbReference type="ARBA" id="ARBA00022980"/>
    </source>
</evidence>
<dbReference type="GeneID" id="100915476"/>
<protein>
    <recommendedName>
        <fullName evidence="7">Ribosomal protein</fullName>
    </recommendedName>
</protein>
<dbReference type="OMA" id="CATNPRH"/>
<keyword evidence="6 7" id="KW-0687">Ribonucleoprotein</keyword>
<dbReference type="Ensembl" id="ENSSHAT00000035348.1">
    <property type="protein sequence ID" value="ENSSHAP00000038258.1"/>
    <property type="gene ID" value="ENSSHAG00000024894.1"/>
</dbReference>
<dbReference type="HAMAP" id="MF_00251">
    <property type="entry name" value="Ribosomal_bL36"/>
    <property type="match status" value="1"/>
</dbReference>
<dbReference type="GO" id="GO:0016604">
    <property type="term" value="C:nuclear body"/>
    <property type="evidence" value="ECO:0007669"/>
    <property type="project" value="Ensembl"/>
</dbReference>
<dbReference type="PANTHER" id="PTHR46909:SF1">
    <property type="entry name" value="LARGE RIBOSOMAL SUBUNIT PROTEIN BL36M"/>
    <property type="match status" value="1"/>
</dbReference>
<dbReference type="RefSeq" id="XP_023351664.1">
    <property type="nucleotide sequence ID" value="XM_023495896.2"/>
</dbReference>
<name>A0A7N4PJ39_SARHA</name>
<accession>A0A7N4PJ39</accession>
<dbReference type="KEGG" id="shr:100915476"/>
<reference evidence="8 9" key="1">
    <citation type="journal article" date="2011" name="Proc. Natl. Acad. Sci. U.S.A.">
        <title>Genetic diversity and population structure of the endangered marsupial Sarcophilus harrisii (Tasmanian devil).</title>
        <authorList>
            <person name="Miller W."/>
            <person name="Hayes V.M."/>
            <person name="Ratan A."/>
            <person name="Petersen D.C."/>
            <person name="Wittekindt N.E."/>
            <person name="Miller J."/>
            <person name="Walenz B."/>
            <person name="Knight J."/>
            <person name="Qi J."/>
            <person name="Zhao F."/>
            <person name="Wang Q."/>
            <person name="Bedoya-Reina O.C."/>
            <person name="Katiyar N."/>
            <person name="Tomsho L.P."/>
            <person name="Kasson L.M."/>
            <person name="Hardie R.A."/>
            <person name="Woodbridge P."/>
            <person name="Tindall E.A."/>
            <person name="Bertelsen M.F."/>
            <person name="Dixon D."/>
            <person name="Pyecroft S."/>
            <person name="Helgen K.M."/>
            <person name="Lesk A.M."/>
            <person name="Pringle T.H."/>
            <person name="Patterson N."/>
            <person name="Zhang Y."/>
            <person name="Kreiss A."/>
            <person name="Woods G.M."/>
            <person name="Jones M.E."/>
            <person name="Schuster S.C."/>
        </authorList>
    </citation>
    <scope>NUCLEOTIDE SEQUENCE [LARGE SCALE GENOMIC DNA]</scope>
</reference>
<dbReference type="OrthoDB" id="10265903at2759"/>
<evidence type="ECO:0000256" key="5">
    <source>
        <dbReference type="ARBA" id="ARBA00023128"/>
    </source>
</evidence>
<evidence type="ECO:0000256" key="2">
    <source>
        <dbReference type="ARBA" id="ARBA00007645"/>
    </source>
</evidence>
<keyword evidence="5" id="KW-0496">Mitochondrion</keyword>